<dbReference type="Proteomes" id="UP000594681">
    <property type="component" value="Chromosome"/>
</dbReference>
<evidence type="ECO:0000313" key="2">
    <source>
        <dbReference type="EMBL" id="QPK80183.1"/>
    </source>
</evidence>
<sequence length="205" mass="21703">MHSHPYPGLAIIAACLVTLTACRPVPDTTPDPARSSTLAAESVHTELADAPPPSFRMPPPGPFDPNAPGFEPFKPCEDIPDEFLAGLGITKDPKGPDSYEPYACSIHIDAVEGPGLFALIAYPLSLQQLTANGPLRVSTEQAARLNGSAVLGSPEFFTDYYCLSGVETPAGFIAVDYSGWPNTPSGSTLCEVPTKIIEQLYGVEK</sequence>
<accession>A0A7T0KG61</accession>
<gene>
    <name evidence="2" type="ORF">G7Y31_05815</name>
</gene>
<dbReference type="AlphaFoldDB" id="A0A7T0KG61"/>
<reference evidence="2 3" key="1">
    <citation type="submission" date="2020-11" db="EMBL/GenBank/DDBJ databases">
        <title>Corynebacterium sp. ZJ-599.</title>
        <authorList>
            <person name="Zhou J."/>
        </authorList>
    </citation>
    <scope>NUCLEOTIDE SEQUENCE [LARGE SCALE GENOMIC DNA]</scope>
    <source>
        <strain evidence="2 3">ZJ-599</strain>
    </source>
</reference>
<name>A0A7T0KG61_9CORY</name>
<protein>
    <submittedName>
        <fullName evidence="2">DUF3558 family protein</fullName>
    </submittedName>
</protein>
<dbReference type="RefSeq" id="WP_165008046.1">
    <property type="nucleotide sequence ID" value="NZ_CP064954.1"/>
</dbReference>
<dbReference type="EMBL" id="CP064954">
    <property type="protein sequence ID" value="QPK80183.1"/>
    <property type="molecule type" value="Genomic_DNA"/>
</dbReference>
<feature type="compositionally biased region" description="Pro residues" evidence="1">
    <location>
        <begin position="50"/>
        <end position="61"/>
    </location>
</feature>
<proteinExistence type="predicted"/>
<evidence type="ECO:0000256" key="1">
    <source>
        <dbReference type="SAM" id="MobiDB-lite"/>
    </source>
</evidence>
<organism evidence="2 3">
    <name type="scientific">Corynebacterium lizhenjunii</name>
    <dbReference type="NCBI Taxonomy" id="2709394"/>
    <lineage>
        <taxon>Bacteria</taxon>
        <taxon>Bacillati</taxon>
        <taxon>Actinomycetota</taxon>
        <taxon>Actinomycetes</taxon>
        <taxon>Mycobacteriales</taxon>
        <taxon>Corynebacteriaceae</taxon>
        <taxon>Corynebacterium</taxon>
    </lineage>
</organism>
<evidence type="ECO:0000313" key="3">
    <source>
        <dbReference type="Proteomes" id="UP000594681"/>
    </source>
</evidence>
<keyword evidence="3" id="KW-1185">Reference proteome</keyword>
<feature type="region of interest" description="Disordered" evidence="1">
    <location>
        <begin position="28"/>
        <end position="61"/>
    </location>
</feature>
<dbReference type="KEGG" id="cliz:G7Y31_05815"/>